<dbReference type="AlphaFoldDB" id="A0AAE0TSY8"/>
<comment type="caution">
    <text evidence="1">The sequence shown here is derived from an EMBL/GenBank/DDBJ whole genome shotgun (WGS) entry which is preliminary data.</text>
</comment>
<evidence type="ECO:0000313" key="2">
    <source>
        <dbReference type="Proteomes" id="UP001274830"/>
    </source>
</evidence>
<dbReference type="PANTHER" id="PTHR24148:SF64">
    <property type="entry name" value="HETEROKARYON INCOMPATIBILITY DOMAIN-CONTAINING PROTEIN"/>
    <property type="match status" value="1"/>
</dbReference>
<dbReference type="EMBL" id="JAUTXT010000043">
    <property type="protein sequence ID" value="KAK3671447.1"/>
    <property type="molecule type" value="Genomic_DNA"/>
</dbReference>
<name>A0AAE0TSY8_9PEZI</name>
<proteinExistence type="predicted"/>
<reference evidence="1" key="1">
    <citation type="submission" date="2023-07" db="EMBL/GenBank/DDBJ databases">
        <title>Black Yeasts Isolated from many extreme environments.</title>
        <authorList>
            <person name="Coleine C."/>
            <person name="Stajich J.E."/>
            <person name="Selbmann L."/>
        </authorList>
    </citation>
    <scope>NUCLEOTIDE SEQUENCE</scope>
    <source>
        <strain evidence="1">CCFEE 5485</strain>
    </source>
</reference>
<sequence>MSEIYRHANSVTIWLVKPGRLMDARRVLAKLSRWQNLVTPGSSLVSDAHHKQGLMEAALASTSPCWLDRAWVLQEVVSNSNIHICFGRHRLIYGGIWSSRDYVPGGSPHQLTRRLYEKLTSLQQLYRSGTIADLVEGRRYNSFYEAARLAITVTSTDPRDKVYSLLGLVGAKEAAKIRPDYTLPIWTVFAQATYASIAHTRQLDMLELVRWHDTKVQDLTQAVRTPEQGRTRHSEGLRSFTEFLDGRDNGVIRLTGRWEPWISTDWRQLHLRGAKLDMVRTGTGFPADGRVPFETLLYATCQLLASHRPLSDRTSGDQGLPDIKFDRSILRTRSEEIVHRDDKYALRDILECLKLWDGAASLAEETNWMSKLVVASNGHIHRLVEEHDEETPSVDEFRYSRLFEHTEDVYRPYPGEENDDDERRFLFWWYTHYADYVAGQLTLFCTTRGYLGLAPGEVIGGDQLCLVHGACLPVLLRPAPDGTWTFRGFSYIHGIGKGQLVDFVPGLGYREEELVIC</sequence>
<gene>
    <name evidence="1" type="ORF">LTR78_008725</name>
</gene>
<organism evidence="1 2">
    <name type="scientific">Recurvomyces mirabilis</name>
    <dbReference type="NCBI Taxonomy" id="574656"/>
    <lineage>
        <taxon>Eukaryota</taxon>
        <taxon>Fungi</taxon>
        <taxon>Dikarya</taxon>
        <taxon>Ascomycota</taxon>
        <taxon>Pezizomycotina</taxon>
        <taxon>Dothideomycetes</taxon>
        <taxon>Dothideomycetidae</taxon>
        <taxon>Mycosphaerellales</taxon>
        <taxon>Teratosphaeriaceae</taxon>
        <taxon>Recurvomyces</taxon>
    </lineage>
</organism>
<dbReference type="Pfam" id="PF26639">
    <property type="entry name" value="Het-6_barrel"/>
    <property type="match status" value="1"/>
</dbReference>
<keyword evidence="2" id="KW-1185">Reference proteome</keyword>
<evidence type="ECO:0000313" key="1">
    <source>
        <dbReference type="EMBL" id="KAK3671447.1"/>
    </source>
</evidence>
<protein>
    <recommendedName>
        <fullName evidence="3">Heterokaryon incompatibility domain-containing protein</fullName>
    </recommendedName>
</protein>
<dbReference type="PANTHER" id="PTHR24148">
    <property type="entry name" value="ANKYRIN REPEAT DOMAIN-CONTAINING PROTEIN 39 HOMOLOG-RELATED"/>
    <property type="match status" value="1"/>
</dbReference>
<dbReference type="InterPro" id="IPR052895">
    <property type="entry name" value="HetReg/Transcr_Mod"/>
</dbReference>
<evidence type="ECO:0008006" key="3">
    <source>
        <dbReference type="Google" id="ProtNLM"/>
    </source>
</evidence>
<dbReference type="Proteomes" id="UP001274830">
    <property type="component" value="Unassembled WGS sequence"/>
</dbReference>
<accession>A0AAE0TSY8</accession>